<gene>
    <name evidence="3" type="ORF">CFK38_03075</name>
</gene>
<evidence type="ECO:0000313" key="3">
    <source>
        <dbReference type="EMBL" id="ATG50613.1"/>
    </source>
</evidence>
<dbReference type="GO" id="GO:0019202">
    <property type="term" value="F:amino acid kinase activity"/>
    <property type="evidence" value="ECO:0007669"/>
    <property type="project" value="TreeGrafter"/>
</dbReference>
<dbReference type="AlphaFoldDB" id="A0A291GJC1"/>
<reference evidence="4" key="1">
    <citation type="submission" date="2017-09" db="EMBL/GenBank/DDBJ databases">
        <title>Brachybacterium sp. VM2412.</title>
        <authorList>
            <person name="Tak E.J."/>
            <person name="Bae J.-W."/>
        </authorList>
    </citation>
    <scope>NUCLEOTIDE SEQUENCE [LARGE SCALE GENOMIC DNA]</scope>
    <source>
        <strain evidence="4">VM2412</strain>
    </source>
</reference>
<evidence type="ECO:0000256" key="1">
    <source>
        <dbReference type="ARBA" id="ARBA00038240"/>
    </source>
</evidence>
<dbReference type="InterPro" id="IPR011009">
    <property type="entry name" value="Kinase-like_dom_sf"/>
</dbReference>
<dbReference type="Pfam" id="PF01636">
    <property type="entry name" value="APH"/>
    <property type="match status" value="1"/>
</dbReference>
<protein>
    <submittedName>
        <fullName evidence="3">Aminoglycoside phosphotransferase</fullName>
    </submittedName>
</protein>
<dbReference type="Gene3D" id="3.90.1200.10">
    <property type="match status" value="1"/>
</dbReference>
<dbReference type="SUPFAM" id="SSF56112">
    <property type="entry name" value="Protein kinase-like (PK-like)"/>
    <property type="match status" value="1"/>
</dbReference>
<organism evidence="3 4">
    <name type="scientific">Brachybacterium vulturis</name>
    <dbReference type="NCBI Taxonomy" id="2017484"/>
    <lineage>
        <taxon>Bacteria</taxon>
        <taxon>Bacillati</taxon>
        <taxon>Actinomycetota</taxon>
        <taxon>Actinomycetes</taxon>
        <taxon>Micrococcales</taxon>
        <taxon>Dermabacteraceae</taxon>
        <taxon>Brachybacterium</taxon>
    </lineage>
</organism>
<evidence type="ECO:0000259" key="2">
    <source>
        <dbReference type="Pfam" id="PF01636"/>
    </source>
</evidence>
<dbReference type="PANTHER" id="PTHR21064">
    <property type="entry name" value="AMINOGLYCOSIDE PHOSPHOTRANSFERASE DOMAIN-CONTAINING PROTEIN-RELATED"/>
    <property type="match status" value="1"/>
</dbReference>
<dbReference type="Proteomes" id="UP000218165">
    <property type="component" value="Chromosome"/>
</dbReference>
<keyword evidence="3" id="KW-0808">Transferase</keyword>
<dbReference type="KEGG" id="brz:CFK38_03075"/>
<evidence type="ECO:0000313" key="4">
    <source>
        <dbReference type="Proteomes" id="UP000218165"/>
    </source>
</evidence>
<accession>A0A291GJC1</accession>
<dbReference type="InterPro" id="IPR002575">
    <property type="entry name" value="Aminoglycoside_PTrfase"/>
</dbReference>
<name>A0A291GJC1_9MICO</name>
<sequence length="322" mass="34582">MLSPGLSMLWETVDAERALRERFGLGGRADATRLLTAVLAEHWGLSVQVLPRLTLSDHNAIAWVSSDHGPLVVKVSSAQDRFAQLAASTRLLTELSTRGIPVPAPLPSRDGPVRLEVDGPSGPLSLAVLPEIPGDWLDVSDLPAVHAAGACLATLHDALGDIRTQGLPDHAPRPLPDRLWGWLSDRDPGRVPAASDRLAELLTGLPAPEDAPQLIHGDFRAANLLVRDSGIAAVLDFDDVRLDHRIADLAQAGTYLATRFRGWGPTPLPARAALRAGYETVRPLGPLGSRWFETLSLWMGIAAIPPQDDGRWTTAVDALIRV</sequence>
<keyword evidence="4" id="KW-1185">Reference proteome</keyword>
<comment type="similarity">
    <text evidence="1">Belongs to the pseudomonas-type ThrB family.</text>
</comment>
<dbReference type="EMBL" id="CP023563">
    <property type="protein sequence ID" value="ATG50613.1"/>
    <property type="molecule type" value="Genomic_DNA"/>
</dbReference>
<dbReference type="InterPro" id="IPR050249">
    <property type="entry name" value="Pseudomonas-type_ThrB"/>
</dbReference>
<proteinExistence type="inferred from homology"/>
<feature type="domain" description="Aminoglycoside phosphotransferase" evidence="2">
    <location>
        <begin position="62"/>
        <end position="284"/>
    </location>
</feature>
<dbReference type="PANTHER" id="PTHR21064:SF6">
    <property type="entry name" value="AMINOGLYCOSIDE PHOSPHOTRANSFERASE DOMAIN-CONTAINING PROTEIN"/>
    <property type="match status" value="1"/>
</dbReference>
<dbReference type="RefSeq" id="WP_096801753.1">
    <property type="nucleotide sequence ID" value="NZ_CP023563.1"/>
</dbReference>
<dbReference type="OrthoDB" id="4691774at2"/>